<dbReference type="WBParaSite" id="nRc.2.0.1.t11103-RA">
    <property type="protein sequence ID" value="nRc.2.0.1.t11103-RA"/>
    <property type="gene ID" value="nRc.2.0.1.g11103"/>
</dbReference>
<dbReference type="AlphaFoldDB" id="A0A915IBE5"/>
<proteinExistence type="predicted"/>
<dbReference type="Proteomes" id="UP000887565">
    <property type="component" value="Unplaced"/>
</dbReference>
<evidence type="ECO:0000313" key="1">
    <source>
        <dbReference type="Proteomes" id="UP000887565"/>
    </source>
</evidence>
<name>A0A915IBE5_ROMCU</name>
<accession>A0A915IBE5</accession>
<protein>
    <submittedName>
        <fullName evidence="2">Uncharacterized protein</fullName>
    </submittedName>
</protein>
<sequence length="136" mass="15089">MHGDYLCNITQIVKGPSHHPRFSNQPPHCSSLAIPNANKVHNFWIEAHDTLEQLNTAAARITNNVPTVQTIDQIIGPVSDQFQAQQLRVQREIQEQVKFMNAHFAALAEKMQQLISTTATTAAACNPSMPRPLPVT</sequence>
<keyword evidence="1" id="KW-1185">Reference proteome</keyword>
<organism evidence="1 2">
    <name type="scientific">Romanomermis culicivorax</name>
    <name type="common">Nematode worm</name>
    <dbReference type="NCBI Taxonomy" id="13658"/>
    <lineage>
        <taxon>Eukaryota</taxon>
        <taxon>Metazoa</taxon>
        <taxon>Ecdysozoa</taxon>
        <taxon>Nematoda</taxon>
        <taxon>Enoplea</taxon>
        <taxon>Dorylaimia</taxon>
        <taxon>Mermithida</taxon>
        <taxon>Mermithoidea</taxon>
        <taxon>Mermithidae</taxon>
        <taxon>Romanomermis</taxon>
    </lineage>
</organism>
<evidence type="ECO:0000313" key="2">
    <source>
        <dbReference type="WBParaSite" id="nRc.2.0.1.t11103-RA"/>
    </source>
</evidence>
<reference evidence="2" key="1">
    <citation type="submission" date="2022-11" db="UniProtKB">
        <authorList>
            <consortium name="WormBaseParasite"/>
        </authorList>
    </citation>
    <scope>IDENTIFICATION</scope>
</reference>